<dbReference type="Proteomes" id="UP000006352">
    <property type="component" value="Unassembled WGS sequence"/>
</dbReference>
<keyword evidence="3" id="KW-1185">Reference proteome</keyword>
<dbReference type="OrthoDB" id="6270329at2759"/>
<accession>J4H353</accession>
<name>J4H353_9APHY</name>
<proteinExistence type="predicted"/>
<dbReference type="InParanoid" id="J4H353"/>
<evidence type="ECO:0000256" key="1">
    <source>
        <dbReference type="SAM" id="MobiDB-lite"/>
    </source>
</evidence>
<organism evidence="2 3">
    <name type="scientific">Fibroporia radiculosa</name>
    <dbReference type="NCBI Taxonomy" id="599839"/>
    <lineage>
        <taxon>Eukaryota</taxon>
        <taxon>Fungi</taxon>
        <taxon>Dikarya</taxon>
        <taxon>Basidiomycota</taxon>
        <taxon>Agaricomycotina</taxon>
        <taxon>Agaricomycetes</taxon>
        <taxon>Polyporales</taxon>
        <taxon>Fibroporiaceae</taxon>
        <taxon>Fibroporia</taxon>
    </lineage>
</organism>
<dbReference type="HOGENOM" id="CLU_078283_0_0_1"/>
<protein>
    <submittedName>
        <fullName evidence="2">Uncharacterized protein</fullName>
    </submittedName>
</protein>
<reference evidence="2 3" key="1">
    <citation type="journal article" date="2012" name="Appl. Environ. Microbiol.">
        <title>Short-read sequencing for genomic analysis of the brown rot fungus Fibroporia radiculosa.</title>
        <authorList>
            <person name="Tang J.D."/>
            <person name="Perkins A.D."/>
            <person name="Sonstegard T.S."/>
            <person name="Schroeder S.G."/>
            <person name="Burgess S.C."/>
            <person name="Diehl S.V."/>
        </authorList>
    </citation>
    <scope>NUCLEOTIDE SEQUENCE [LARGE SCALE GENOMIC DNA]</scope>
    <source>
        <strain evidence="2 3">TFFH 294</strain>
    </source>
</reference>
<dbReference type="EMBL" id="HE797087">
    <property type="protein sequence ID" value="CCM02674.1"/>
    <property type="molecule type" value="Genomic_DNA"/>
</dbReference>
<sequence>MPTCAICLNVLKDPAALPCVQATSSATAVSSRWFAALPHMYTTTFAQRADISIPSVDPNLVPHHLQSHVTPAIRKLRLDYSIPSASTTPPTSTELDQLRAEIASLRECCMVWRKRAALHATATMSLVGLARMTRDGAVKMKAQKDELETKYVALKRSFEESQTLATFPPQPERQRESRPAFCPTFCETPQPLSPNSSRAASHRSFRTSSPALSDASYCSECSECCHSRKRKREDTDTRPIKRSHSSMSVLPPSPQLRRAGEERVMGSFVPLPLDTGDIPGCCLRVFYPFSFGYVNPRSAFTLHPQLM</sequence>
<feature type="region of interest" description="Disordered" evidence="1">
    <location>
        <begin position="232"/>
        <end position="254"/>
    </location>
</feature>
<evidence type="ECO:0000313" key="2">
    <source>
        <dbReference type="EMBL" id="CCM02674.1"/>
    </source>
</evidence>
<feature type="region of interest" description="Disordered" evidence="1">
    <location>
        <begin position="188"/>
        <end position="213"/>
    </location>
</feature>
<gene>
    <name evidence="2" type="ORF">FIBRA_04779</name>
</gene>
<evidence type="ECO:0000313" key="3">
    <source>
        <dbReference type="Proteomes" id="UP000006352"/>
    </source>
</evidence>
<dbReference type="GeneID" id="24097585"/>
<dbReference type="STRING" id="599839.J4H353"/>
<dbReference type="AlphaFoldDB" id="J4H353"/>
<dbReference type="RefSeq" id="XP_012181957.1">
    <property type="nucleotide sequence ID" value="XM_012326567.1"/>
</dbReference>